<dbReference type="InterPro" id="IPR053714">
    <property type="entry name" value="Iso_Racemase_Enz_sf"/>
</dbReference>
<organism evidence="1 2">
    <name type="scientific">Fulvimarina uroteuthidis</name>
    <dbReference type="NCBI Taxonomy" id="3098149"/>
    <lineage>
        <taxon>Bacteria</taxon>
        <taxon>Pseudomonadati</taxon>
        <taxon>Pseudomonadota</taxon>
        <taxon>Alphaproteobacteria</taxon>
        <taxon>Hyphomicrobiales</taxon>
        <taxon>Aurantimonadaceae</taxon>
        <taxon>Fulvimarina</taxon>
    </lineage>
</organism>
<evidence type="ECO:0000313" key="1">
    <source>
        <dbReference type="EMBL" id="MDY8108828.1"/>
    </source>
</evidence>
<proteinExistence type="predicted"/>
<comment type="caution">
    <text evidence="1">The sequence shown here is derived from an EMBL/GenBank/DDBJ whole genome shotgun (WGS) entry which is preliminary data.</text>
</comment>
<dbReference type="PANTHER" id="PTHR40267:SF1">
    <property type="entry name" value="BLR3294 PROTEIN"/>
    <property type="match status" value="1"/>
</dbReference>
<dbReference type="Proteomes" id="UP001294412">
    <property type="component" value="Unassembled WGS sequence"/>
</dbReference>
<accession>A0ABU5I1I2</accession>
<dbReference type="Pfam" id="PF17645">
    <property type="entry name" value="Amdase"/>
    <property type="match status" value="1"/>
</dbReference>
<dbReference type="PIRSF" id="PIRSF015736">
    <property type="entry name" value="MI"/>
    <property type="match status" value="1"/>
</dbReference>
<dbReference type="PANTHER" id="PTHR40267">
    <property type="entry name" value="BLR3294 PROTEIN"/>
    <property type="match status" value="1"/>
</dbReference>
<keyword evidence="2" id="KW-1185">Reference proteome</keyword>
<reference evidence="1 2" key="1">
    <citation type="submission" date="2023-12" db="EMBL/GenBank/DDBJ databases">
        <title>Description of Novel Strain Fulvimarina sp. 2208YS6-2-32 isolated from Uroteuthis (Photololigo) edulis.</title>
        <authorList>
            <person name="Park J.-S."/>
        </authorList>
    </citation>
    <scope>NUCLEOTIDE SEQUENCE [LARGE SCALE GENOMIC DNA]</scope>
    <source>
        <strain evidence="1 2">2208YS6-2-32</strain>
    </source>
</reference>
<dbReference type="RefSeq" id="WP_322186300.1">
    <property type="nucleotide sequence ID" value="NZ_JAXLPB010000002.1"/>
</dbReference>
<gene>
    <name evidence="1" type="ORF">U0C82_06670</name>
</gene>
<evidence type="ECO:0000313" key="2">
    <source>
        <dbReference type="Proteomes" id="UP001294412"/>
    </source>
</evidence>
<sequence length="261" mass="27102">MIETIGSPGAPLRFDASDQARLGLIVLSTDLTSERDYARHLAGTGIAIFVNRIAFANPVTPENLRAMQPLLGRAAERILPGETLDAIAFSCTSASVLIGDEAVEAAIHAGGRASPVITPPRAAIGALEALGARQISMLTPYGASVGRAMAAYFERHGCLVDRLTALDIADDGAMARLSHASLVDAACRAVSPQAEALFISCTALRAVDVVDVIEQAIGRPVVTSNQAGFWAVMKACGVLEAPLAVGRLMRDLTAQGTDGKG</sequence>
<name>A0ABU5I1I2_9HYPH</name>
<dbReference type="InterPro" id="IPR026286">
    <property type="entry name" value="MaiA/AMDase"/>
</dbReference>
<protein>
    <submittedName>
        <fullName evidence="1">Ectoine utilization protein EutA</fullName>
    </submittedName>
</protein>
<dbReference type="EMBL" id="JAXLPB010000002">
    <property type="protein sequence ID" value="MDY8108828.1"/>
    <property type="molecule type" value="Genomic_DNA"/>
</dbReference>
<dbReference type="Gene3D" id="3.40.50.12500">
    <property type="match status" value="1"/>
</dbReference>